<evidence type="ECO:0000256" key="1">
    <source>
        <dbReference type="SAM" id="MobiDB-lite"/>
    </source>
</evidence>
<gene>
    <name evidence="3" type="ORF">Pflav_040340</name>
</gene>
<sequence>MKRAIGRWAVLAAAIPLAAMGARRIGQAVEARRGSNRMSQMMHRAADAMHSMGRARKRRGRFGFR</sequence>
<evidence type="ECO:0000256" key="2">
    <source>
        <dbReference type="SAM" id="SignalP"/>
    </source>
</evidence>
<proteinExistence type="predicted"/>
<evidence type="ECO:0000313" key="4">
    <source>
        <dbReference type="Proteomes" id="UP000502508"/>
    </source>
</evidence>
<dbReference type="KEGG" id="pfla:Pflav_040340"/>
<dbReference type="RefSeq" id="WP_173037352.1">
    <property type="nucleotide sequence ID" value="NZ_AP022870.1"/>
</dbReference>
<evidence type="ECO:0000313" key="3">
    <source>
        <dbReference type="EMBL" id="BCB77624.1"/>
    </source>
</evidence>
<dbReference type="AlphaFoldDB" id="A0A6F8XUV4"/>
<protein>
    <recommendedName>
        <fullName evidence="5">Secreted protein</fullName>
    </recommendedName>
</protein>
<feature type="signal peptide" evidence="2">
    <location>
        <begin position="1"/>
        <end position="21"/>
    </location>
</feature>
<reference evidence="3 4" key="1">
    <citation type="submission" date="2020-03" db="EMBL/GenBank/DDBJ databases">
        <title>Whole genome shotgun sequence of Phytohabitans flavus NBRC 107702.</title>
        <authorList>
            <person name="Komaki H."/>
            <person name="Tamura T."/>
        </authorList>
    </citation>
    <scope>NUCLEOTIDE SEQUENCE [LARGE SCALE GENOMIC DNA]</scope>
    <source>
        <strain evidence="3 4">NBRC 107702</strain>
    </source>
</reference>
<feature type="chain" id="PRO_5039107316" description="Secreted protein" evidence="2">
    <location>
        <begin position="22"/>
        <end position="65"/>
    </location>
</feature>
<keyword evidence="2" id="KW-0732">Signal</keyword>
<accession>A0A6F8XUV4</accession>
<name>A0A6F8XUV4_9ACTN</name>
<keyword evidence="4" id="KW-1185">Reference proteome</keyword>
<dbReference type="Proteomes" id="UP000502508">
    <property type="component" value="Chromosome"/>
</dbReference>
<feature type="region of interest" description="Disordered" evidence="1">
    <location>
        <begin position="46"/>
        <end position="65"/>
    </location>
</feature>
<feature type="compositionally biased region" description="Basic residues" evidence="1">
    <location>
        <begin position="53"/>
        <end position="65"/>
    </location>
</feature>
<reference evidence="3 4" key="2">
    <citation type="submission" date="2020-03" db="EMBL/GenBank/DDBJ databases">
        <authorList>
            <person name="Ichikawa N."/>
            <person name="Kimura A."/>
            <person name="Kitahashi Y."/>
            <person name="Uohara A."/>
        </authorList>
    </citation>
    <scope>NUCLEOTIDE SEQUENCE [LARGE SCALE GENOMIC DNA]</scope>
    <source>
        <strain evidence="3 4">NBRC 107702</strain>
    </source>
</reference>
<organism evidence="3 4">
    <name type="scientific">Phytohabitans flavus</name>
    <dbReference type="NCBI Taxonomy" id="1076124"/>
    <lineage>
        <taxon>Bacteria</taxon>
        <taxon>Bacillati</taxon>
        <taxon>Actinomycetota</taxon>
        <taxon>Actinomycetes</taxon>
        <taxon>Micromonosporales</taxon>
        <taxon>Micromonosporaceae</taxon>
    </lineage>
</organism>
<evidence type="ECO:0008006" key="5">
    <source>
        <dbReference type="Google" id="ProtNLM"/>
    </source>
</evidence>
<dbReference type="EMBL" id="AP022870">
    <property type="protein sequence ID" value="BCB77624.1"/>
    <property type="molecule type" value="Genomic_DNA"/>
</dbReference>